<keyword evidence="7" id="KW-1185">Reference proteome</keyword>
<dbReference type="Proteomes" id="UP000543030">
    <property type="component" value="Unassembled WGS sequence"/>
</dbReference>
<dbReference type="CDD" id="cd09020">
    <property type="entry name" value="D-hex-6-P-epi_like"/>
    <property type="match status" value="1"/>
</dbReference>
<sequence>MSISQAEQQIVASVPGLAIVSSAGLYAGAGLDLLTIENTAGRASIALQGAHVVSFVPTGEQDLMWISPNAVFGAGEAIRGGIPLCLPWFGPHPEDESKPKHGFARNEIWSLVEASQPEAGLTRVTLELRDSPASHALWEHPFVYRLTVSVGKALHLDLSIEHKGRTPQLHSVALHTYFNVGDVTQAVIHGLESLTYIDTAQAGLPRFTQQGAPQLTGPTDRIYLDVPPRQEIKTPSRTIVIESADTHCAVVWNAWHNADKIADIGPGNYVGYLCVERGDMRDYSPVLQPGQTYRASMTLSIA</sequence>
<evidence type="ECO:0000256" key="3">
    <source>
        <dbReference type="ARBA" id="ARBA00023235"/>
    </source>
</evidence>
<comment type="catalytic activity">
    <reaction evidence="1">
        <text>alpha-D-glucose 6-phosphate = beta-D-glucose 6-phosphate</text>
        <dbReference type="Rhea" id="RHEA:16249"/>
        <dbReference type="ChEBI" id="CHEBI:58225"/>
        <dbReference type="ChEBI" id="CHEBI:58247"/>
        <dbReference type="EC" id="5.1.3.15"/>
    </reaction>
</comment>
<proteinExistence type="inferred from homology"/>
<evidence type="ECO:0000313" key="7">
    <source>
        <dbReference type="Proteomes" id="UP000543030"/>
    </source>
</evidence>
<dbReference type="EC" id="5.1.3.15" evidence="4"/>
<name>A0A840RC42_9NEIS</name>
<reference evidence="6 7" key="1">
    <citation type="submission" date="2020-08" db="EMBL/GenBank/DDBJ databases">
        <title>Genomic Encyclopedia of Type Strains, Phase IV (KMG-IV): sequencing the most valuable type-strain genomes for metagenomic binning, comparative biology and taxonomic classification.</title>
        <authorList>
            <person name="Goeker M."/>
        </authorList>
    </citation>
    <scope>NUCLEOTIDE SEQUENCE [LARGE SCALE GENOMIC DNA]</scope>
    <source>
        <strain evidence="6 7">DSM 18233</strain>
    </source>
</reference>
<comment type="similarity">
    <text evidence="2 4">Belongs to the glucose-6-phosphate 1-epimerase family.</text>
</comment>
<evidence type="ECO:0000256" key="5">
    <source>
        <dbReference type="PIRSR" id="PIRSR016020-1"/>
    </source>
</evidence>
<dbReference type="GO" id="GO:0005975">
    <property type="term" value="P:carbohydrate metabolic process"/>
    <property type="evidence" value="ECO:0007669"/>
    <property type="project" value="InterPro"/>
</dbReference>
<dbReference type="PANTHER" id="PTHR11122">
    <property type="entry name" value="APOSPORY-ASSOCIATED PROTEIN C-RELATED"/>
    <property type="match status" value="1"/>
</dbReference>
<organism evidence="6 7">
    <name type="scientific">Silvimonas terrae</name>
    <dbReference type="NCBI Taxonomy" id="300266"/>
    <lineage>
        <taxon>Bacteria</taxon>
        <taxon>Pseudomonadati</taxon>
        <taxon>Pseudomonadota</taxon>
        <taxon>Betaproteobacteria</taxon>
        <taxon>Neisseriales</taxon>
        <taxon>Chitinibacteraceae</taxon>
        <taxon>Silvimonas</taxon>
    </lineage>
</organism>
<evidence type="ECO:0000256" key="1">
    <source>
        <dbReference type="ARBA" id="ARBA00001096"/>
    </source>
</evidence>
<accession>A0A840RC42</accession>
<evidence type="ECO:0000256" key="4">
    <source>
        <dbReference type="PIRNR" id="PIRNR016020"/>
    </source>
</evidence>
<evidence type="ECO:0000256" key="2">
    <source>
        <dbReference type="ARBA" id="ARBA00005866"/>
    </source>
</evidence>
<dbReference type="InterPro" id="IPR011013">
    <property type="entry name" value="Gal_mutarotase_sf_dom"/>
</dbReference>
<dbReference type="PIRSF" id="PIRSF016020">
    <property type="entry name" value="PHexose_mutarotase"/>
    <property type="match status" value="1"/>
</dbReference>
<feature type="active site" evidence="5">
    <location>
        <position position="276"/>
    </location>
</feature>
<evidence type="ECO:0000313" key="6">
    <source>
        <dbReference type="EMBL" id="MBB5189861.1"/>
    </source>
</evidence>
<dbReference type="InterPro" id="IPR008183">
    <property type="entry name" value="Aldose_1/G6P_1-epimerase"/>
</dbReference>
<dbReference type="InterPro" id="IPR025532">
    <property type="entry name" value="G6P_1-epimerase"/>
</dbReference>
<feature type="active site" evidence="5">
    <location>
        <position position="175"/>
    </location>
</feature>
<dbReference type="PANTHER" id="PTHR11122:SF13">
    <property type="entry name" value="GLUCOSE-6-PHOSPHATE 1-EPIMERASE"/>
    <property type="match status" value="1"/>
</dbReference>
<dbReference type="InterPro" id="IPR014718">
    <property type="entry name" value="GH-type_carb-bd"/>
</dbReference>
<dbReference type="Gene3D" id="2.70.98.10">
    <property type="match status" value="1"/>
</dbReference>
<dbReference type="Pfam" id="PF01263">
    <property type="entry name" value="Aldose_epim"/>
    <property type="match status" value="1"/>
</dbReference>
<comment type="caution">
    <text evidence="6">The sequence shown here is derived from an EMBL/GenBank/DDBJ whole genome shotgun (WGS) entry which is preliminary data.</text>
</comment>
<keyword evidence="3 4" id="KW-0413">Isomerase</keyword>
<dbReference type="GO" id="GO:0030246">
    <property type="term" value="F:carbohydrate binding"/>
    <property type="evidence" value="ECO:0007669"/>
    <property type="project" value="UniProtKB-UniRule"/>
</dbReference>
<dbReference type="SUPFAM" id="SSF74650">
    <property type="entry name" value="Galactose mutarotase-like"/>
    <property type="match status" value="1"/>
</dbReference>
<dbReference type="GO" id="GO:0047938">
    <property type="term" value="F:glucose-6-phosphate 1-epimerase activity"/>
    <property type="evidence" value="ECO:0007669"/>
    <property type="project" value="UniProtKB-UniRule"/>
</dbReference>
<dbReference type="AlphaFoldDB" id="A0A840RC42"/>
<dbReference type="EMBL" id="JACHHN010000001">
    <property type="protein sequence ID" value="MBB5189861.1"/>
    <property type="molecule type" value="Genomic_DNA"/>
</dbReference>
<protein>
    <recommendedName>
        <fullName evidence="4">Putative glucose-6-phosphate 1-epimerase</fullName>
        <ecNumber evidence="4">5.1.3.15</ecNumber>
    </recommendedName>
</protein>
<gene>
    <name evidence="6" type="ORF">HNQ50_000571</name>
</gene>
<dbReference type="RefSeq" id="WP_184097321.1">
    <property type="nucleotide sequence ID" value="NZ_JACHHN010000001.1"/>
</dbReference>